<keyword evidence="1" id="KW-1133">Transmembrane helix</keyword>
<reference evidence="3 4" key="1">
    <citation type="submission" date="2018-06" db="EMBL/GenBank/DDBJ databases">
        <title>Freshwater and sediment microbial communities from various areas in North America, analyzing microbe dynamics in response to fracking.</title>
        <authorList>
            <person name="Lamendella R."/>
        </authorList>
    </citation>
    <scope>NUCLEOTIDE SEQUENCE [LARGE SCALE GENOMIC DNA]</scope>
    <source>
        <strain evidence="3 4">3b_TX</strain>
    </source>
</reference>
<keyword evidence="4" id="KW-1185">Reference proteome</keyword>
<evidence type="ECO:0000313" key="3">
    <source>
        <dbReference type="EMBL" id="RBP71328.1"/>
    </source>
</evidence>
<name>A0A366IKQ0_9MICO</name>
<keyword evidence="3" id="KW-0808">Transferase</keyword>
<dbReference type="PANTHER" id="PTHR36851:SF1">
    <property type="entry name" value="GLYCO_TRANS_2-LIKE DOMAIN-CONTAINING PROTEIN"/>
    <property type="match status" value="1"/>
</dbReference>
<comment type="caution">
    <text evidence="3">The sequence shown here is derived from an EMBL/GenBank/DDBJ whole genome shotgun (WGS) entry which is preliminary data.</text>
</comment>
<feature type="transmembrane region" description="Helical" evidence="1">
    <location>
        <begin position="19"/>
        <end position="38"/>
    </location>
</feature>
<gene>
    <name evidence="3" type="ORF">DFO65_106171</name>
</gene>
<dbReference type="Gene3D" id="3.90.550.10">
    <property type="entry name" value="Spore Coat Polysaccharide Biosynthesis Protein SpsA, Chain A"/>
    <property type="match status" value="1"/>
</dbReference>
<feature type="transmembrane region" description="Helical" evidence="1">
    <location>
        <begin position="460"/>
        <end position="479"/>
    </location>
</feature>
<keyword evidence="1" id="KW-0812">Transmembrane</keyword>
<evidence type="ECO:0000259" key="2">
    <source>
        <dbReference type="Pfam" id="PF13632"/>
    </source>
</evidence>
<keyword evidence="1" id="KW-0472">Membrane</keyword>
<dbReference type="Proteomes" id="UP000253509">
    <property type="component" value="Unassembled WGS sequence"/>
</dbReference>
<dbReference type="InterPro" id="IPR029044">
    <property type="entry name" value="Nucleotide-diphossugar_trans"/>
</dbReference>
<dbReference type="Pfam" id="PF13632">
    <property type="entry name" value="Glyco_trans_2_3"/>
    <property type="match status" value="1"/>
</dbReference>
<dbReference type="GO" id="GO:0016740">
    <property type="term" value="F:transferase activity"/>
    <property type="evidence" value="ECO:0007669"/>
    <property type="project" value="UniProtKB-KW"/>
</dbReference>
<proteinExistence type="predicted"/>
<sequence>MDIEIPLGRRDRLYRTCELVPGVISGLALTLLFVLPFLSPRLAVAFVLGIAGLVFVRSVRGAVDLMRGYRRYRAALRVDYAARLVDLSLARRGLPVPGSPRQSLGYARHREAIENVRADPSAIPDPQAIRHAVIIAAYNEPFEVVQTSLRSLVQSSLPADHLAVFFAYEERGGEAIRETVRRVSEAFGRSFGHFEVVEHPADIPDEVAGKGANITFAGRRVSAWAAARGLDPALVLVTTLDCDNRVHDSYFDAVSYEFTIAENRGRASFQPVSLYTNNIWQAPAPTRVIASANSFWNLVSSVRPLVLRNFASHSQPLDALAAMDYWSRRTIVEDGHQYWRSYMHFGGDYRVVPIHVPVLQDAVVAGTLAQTLRAQFAQLSRWSYGASDVPYVAANLIRHRRGLPVLDGWLRLLVLLEGHVSLAVVSLIIAIGGWVPFLLLSGAASADAAPIPAVVDDLPFIVGALQQVGTACLVVAVVVHFKLLPPRPFNCPRRRTLGMYLQWFLYPVSLLVFNSSTALYSQSRLFVGRYRETFTVTEKVRADFPADLR</sequence>
<protein>
    <submittedName>
        <fullName evidence="3">Cellulose synthase/poly-beta-1,6-N-acetylglucosamine synthase-like glycosyltransferase</fullName>
    </submittedName>
</protein>
<evidence type="ECO:0000256" key="1">
    <source>
        <dbReference type="SAM" id="Phobius"/>
    </source>
</evidence>
<feature type="transmembrane region" description="Helical" evidence="1">
    <location>
        <begin position="500"/>
        <end position="520"/>
    </location>
</feature>
<dbReference type="PANTHER" id="PTHR36851">
    <property type="entry name" value="UNNAMED PRODUCT"/>
    <property type="match status" value="1"/>
</dbReference>
<feature type="domain" description="Glycosyltransferase 2-like" evidence="2">
    <location>
        <begin position="237"/>
        <end position="439"/>
    </location>
</feature>
<dbReference type="EMBL" id="QNSB01000006">
    <property type="protein sequence ID" value="RBP71328.1"/>
    <property type="molecule type" value="Genomic_DNA"/>
</dbReference>
<dbReference type="RefSeq" id="WP_113904410.1">
    <property type="nucleotide sequence ID" value="NZ_QNSB01000006.1"/>
</dbReference>
<feature type="transmembrane region" description="Helical" evidence="1">
    <location>
        <begin position="420"/>
        <end position="440"/>
    </location>
</feature>
<accession>A0A366IKQ0</accession>
<dbReference type="InterPro" id="IPR001173">
    <property type="entry name" value="Glyco_trans_2-like"/>
</dbReference>
<feature type="transmembrane region" description="Helical" evidence="1">
    <location>
        <begin position="44"/>
        <end position="63"/>
    </location>
</feature>
<organism evidence="3 4">
    <name type="scientific">Brevibacterium celere</name>
    <dbReference type="NCBI Taxonomy" id="225845"/>
    <lineage>
        <taxon>Bacteria</taxon>
        <taxon>Bacillati</taxon>
        <taxon>Actinomycetota</taxon>
        <taxon>Actinomycetes</taxon>
        <taxon>Micrococcales</taxon>
        <taxon>Brevibacteriaceae</taxon>
        <taxon>Brevibacterium</taxon>
    </lineage>
</organism>
<evidence type="ECO:0000313" key="4">
    <source>
        <dbReference type="Proteomes" id="UP000253509"/>
    </source>
</evidence>
<dbReference type="AlphaFoldDB" id="A0A366IKQ0"/>